<evidence type="ECO:0000313" key="2">
    <source>
        <dbReference type="EnsemblMetazoa" id="GAUT000632-PA"/>
    </source>
</evidence>
<protein>
    <submittedName>
        <fullName evidence="2">Uncharacterized protein</fullName>
    </submittedName>
</protein>
<sequence length="181" mass="20459">MRNVFGQNVIISGQVTNGAKLVDESLVQPDNNTIPENEISECKLSIFEQLISSKLNTFISTTNRTSSLGKVLVALLGFFRLYFVLLLFLLLLHGHDVDGDDNSFVVYSIDDVVELFGYVIKHNLNIARLGRQEETLFVLTLDRGLGQHKELNSRKEQLRRIIIVKLGVMNSLQADSFKKYT</sequence>
<reference evidence="2" key="1">
    <citation type="submission" date="2020-05" db="UniProtKB">
        <authorList>
            <consortium name="EnsemblMetazoa"/>
        </authorList>
    </citation>
    <scope>IDENTIFICATION</scope>
    <source>
        <strain evidence="2">TTRI</strain>
    </source>
</reference>
<feature type="transmembrane region" description="Helical" evidence="1">
    <location>
        <begin position="71"/>
        <end position="92"/>
    </location>
</feature>
<keyword evidence="3" id="KW-1185">Reference proteome</keyword>
<dbReference type="AlphaFoldDB" id="A0A1A9UD88"/>
<evidence type="ECO:0000313" key="3">
    <source>
        <dbReference type="Proteomes" id="UP000078200"/>
    </source>
</evidence>
<accession>A0A1A9UD88</accession>
<name>A0A1A9UD88_GLOAU</name>
<dbReference type="VEuPathDB" id="VectorBase:GAUT000632"/>
<organism evidence="2 3">
    <name type="scientific">Glossina austeni</name>
    <name type="common">Savannah tsetse fly</name>
    <dbReference type="NCBI Taxonomy" id="7395"/>
    <lineage>
        <taxon>Eukaryota</taxon>
        <taxon>Metazoa</taxon>
        <taxon>Ecdysozoa</taxon>
        <taxon>Arthropoda</taxon>
        <taxon>Hexapoda</taxon>
        <taxon>Insecta</taxon>
        <taxon>Pterygota</taxon>
        <taxon>Neoptera</taxon>
        <taxon>Endopterygota</taxon>
        <taxon>Diptera</taxon>
        <taxon>Brachycera</taxon>
        <taxon>Muscomorpha</taxon>
        <taxon>Hippoboscoidea</taxon>
        <taxon>Glossinidae</taxon>
        <taxon>Glossina</taxon>
    </lineage>
</organism>
<evidence type="ECO:0000256" key="1">
    <source>
        <dbReference type="SAM" id="Phobius"/>
    </source>
</evidence>
<keyword evidence="1" id="KW-0812">Transmembrane</keyword>
<proteinExistence type="predicted"/>
<dbReference type="EnsemblMetazoa" id="GAUT000632-RA">
    <property type="protein sequence ID" value="GAUT000632-PA"/>
    <property type="gene ID" value="GAUT000632"/>
</dbReference>
<keyword evidence="1" id="KW-0472">Membrane</keyword>
<dbReference type="Proteomes" id="UP000078200">
    <property type="component" value="Unassembled WGS sequence"/>
</dbReference>
<keyword evidence="1" id="KW-1133">Transmembrane helix</keyword>